<dbReference type="EC" id="4.2.1.19" evidence="6 7"/>
<evidence type="ECO:0000256" key="1">
    <source>
        <dbReference type="ARBA" id="ARBA00005047"/>
    </source>
</evidence>
<keyword evidence="6" id="KW-0963">Cytoplasm</keyword>
<dbReference type="FunFam" id="3.30.230.40:FF:000003">
    <property type="entry name" value="Imidazoleglycerol-phosphate dehydratase HisB"/>
    <property type="match status" value="1"/>
</dbReference>
<dbReference type="FunFam" id="3.30.230.40:FF:000001">
    <property type="entry name" value="Imidazoleglycerol-phosphate dehydratase HisB"/>
    <property type="match status" value="1"/>
</dbReference>
<evidence type="ECO:0000313" key="8">
    <source>
        <dbReference type="EMBL" id="ACZ09031.1"/>
    </source>
</evidence>
<dbReference type="InterPro" id="IPR020565">
    <property type="entry name" value="ImidazoleglycerP_deHydtase_CS"/>
</dbReference>
<organism evidence="8 9">
    <name type="scientific">Sebaldella termitidis (strain ATCC 33386 / NCTC 11300)</name>
    <dbReference type="NCBI Taxonomy" id="526218"/>
    <lineage>
        <taxon>Bacteria</taxon>
        <taxon>Fusobacteriati</taxon>
        <taxon>Fusobacteriota</taxon>
        <taxon>Fusobacteriia</taxon>
        <taxon>Fusobacteriales</taxon>
        <taxon>Leptotrichiaceae</taxon>
        <taxon>Sebaldella</taxon>
    </lineage>
</organism>
<keyword evidence="9" id="KW-1185">Reference proteome</keyword>
<dbReference type="InterPro" id="IPR020568">
    <property type="entry name" value="Ribosomal_Su5_D2-typ_SF"/>
</dbReference>
<keyword evidence="3 6" id="KW-0028">Amino-acid biosynthesis</keyword>
<dbReference type="PROSITE" id="PS00955">
    <property type="entry name" value="IGP_DEHYDRATASE_2"/>
    <property type="match status" value="1"/>
</dbReference>
<keyword evidence="4 6" id="KW-0368">Histidine biosynthesis</keyword>
<dbReference type="HAMAP" id="MF_00076">
    <property type="entry name" value="HisB"/>
    <property type="match status" value="1"/>
</dbReference>
<comment type="subcellular location">
    <subcellularLocation>
        <location evidence="6 7">Cytoplasm</location>
    </subcellularLocation>
</comment>
<evidence type="ECO:0000256" key="5">
    <source>
        <dbReference type="ARBA" id="ARBA00023239"/>
    </source>
</evidence>
<evidence type="ECO:0000256" key="3">
    <source>
        <dbReference type="ARBA" id="ARBA00022605"/>
    </source>
</evidence>
<keyword evidence="5 6" id="KW-0456">Lyase</keyword>
<dbReference type="EMBL" id="CP001739">
    <property type="protein sequence ID" value="ACZ09031.1"/>
    <property type="molecule type" value="Genomic_DNA"/>
</dbReference>
<dbReference type="STRING" id="526218.Sterm_2177"/>
<dbReference type="SUPFAM" id="SSF54211">
    <property type="entry name" value="Ribosomal protein S5 domain 2-like"/>
    <property type="match status" value="2"/>
</dbReference>
<proteinExistence type="inferred from homology"/>
<comment type="pathway">
    <text evidence="1 6 7">Amino-acid biosynthesis; L-histidine biosynthesis; L-histidine from 5-phospho-alpha-D-ribose 1-diphosphate: step 6/9.</text>
</comment>
<dbReference type="GO" id="GO:0005737">
    <property type="term" value="C:cytoplasm"/>
    <property type="evidence" value="ECO:0007669"/>
    <property type="project" value="UniProtKB-SubCell"/>
</dbReference>
<dbReference type="AlphaFoldDB" id="D1AKB5"/>
<dbReference type="PANTHER" id="PTHR23133:SF2">
    <property type="entry name" value="IMIDAZOLEGLYCEROL-PHOSPHATE DEHYDRATASE"/>
    <property type="match status" value="1"/>
</dbReference>
<dbReference type="Gene3D" id="3.30.230.40">
    <property type="entry name" value="Imidazole glycerol phosphate dehydratase, domain 1"/>
    <property type="match status" value="2"/>
</dbReference>
<evidence type="ECO:0000256" key="4">
    <source>
        <dbReference type="ARBA" id="ARBA00023102"/>
    </source>
</evidence>
<name>D1AKB5_SEBTE</name>
<dbReference type="RefSeq" id="WP_012861625.1">
    <property type="nucleotide sequence ID" value="NC_013517.1"/>
</dbReference>
<dbReference type="UniPathway" id="UPA00031">
    <property type="reaction ID" value="UER00011"/>
</dbReference>
<gene>
    <name evidence="6" type="primary">hisB</name>
    <name evidence="8" type="ordered locus">Sterm_2177</name>
</gene>
<reference evidence="8 9" key="2">
    <citation type="journal article" date="2010" name="Stand. Genomic Sci.">
        <title>Complete genome sequence of Sebaldella termitidis type strain (NCTC 11300).</title>
        <authorList>
            <person name="Harmon-Smith M."/>
            <person name="Celia L."/>
            <person name="Chertkov O."/>
            <person name="Lapidus A."/>
            <person name="Copeland A."/>
            <person name="Glavina Del Rio T."/>
            <person name="Nolan M."/>
            <person name="Lucas S."/>
            <person name="Tice H."/>
            <person name="Cheng J.F."/>
            <person name="Han C."/>
            <person name="Detter J.C."/>
            <person name="Bruce D."/>
            <person name="Goodwin L."/>
            <person name="Pitluck S."/>
            <person name="Pati A."/>
            <person name="Liolios K."/>
            <person name="Ivanova N."/>
            <person name="Mavromatis K."/>
            <person name="Mikhailova N."/>
            <person name="Chen A."/>
            <person name="Palaniappan K."/>
            <person name="Land M."/>
            <person name="Hauser L."/>
            <person name="Chang Y.J."/>
            <person name="Jeffries C.D."/>
            <person name="Brettin T."/>
            <person name="Goker M."/>
            <person name="Beck B."/>
            <person name="Bristow J."/>
            <person name="Eisen J.A."/>
            <person name="Markowitz V."/>
            <person name="Hugenholtz P."/>
            <person name="Kyrpides N.C."/>
            <person name="Klenk H.P."/>
            <person name="Chen F."/>
        </authorList>
    </citation>
    <scope>NUCLEOTIDE SEQUENCE [LARGE SCALE GENOMIC DNA]</scope>
    <source>
        <strain evidence="9">ATCC 33386 / NCTC 11300</strain>
    </source>
</reference>
<dbReference type="PROSITE" id="PS00954">
    <property type="entry name" value="IGP_DEHYDRATASE_1"/>
    <property type="match status" value="1"/>
</dbReference>
<accession>D1AKB5</accession>
<dbReference type="Proteomes" id="UP000000845">
    <property type="component" value="Chromosome"/>
</dbReference>
<protein>
    <recommendedName>
        <fullName evidence="2 6">Imidazoleglycerol-phosphate dehydratase</fullName>
        <shortName evidence="6">IGPD</shortName>
        <ecNumber evidence="6 7">4.2.1.19</ecNumber>
    </recommendedName>
</protein>
<sequence>MRETIIERKTNETDIRVKLNLDGTGKYKNDTKIGFLNHMLDLFTKHGRFDMEVICNGDIDVDYHHSVEDIGIVIGKCFADILGDVRGINRYGNFYMPMDEALTLVAVDICGRSYLKFDVDIPTQKVGSFDTELVKEFFLGFTRGIEATIHIKTFYGENSHHIIESVFKGFARAIAQAVEIDEKFKDEILSTKGVLA</sequence>
<evidence type="ECO:0000256" key="6">
    <source>
        <dbReference type="HAMAP-Rule" id="MF_00076"/>
    </source>
</evidence>
<dbReference type="NCBIfam" id="NF002111">
    <property type="entry name" value="PRK00951.2-1"/>
    <property type="match status" value="1"/>
</dbReference>
<dbReference type="InterPro" id="IPR038494">
    <property type="entry name" value="IGPD_sf"/>
</dbReference>
<dbReference type="InterPro" id="IPR000807">
    <property type="entry name" value="ImidazoleglycerolP_deHydtase"/>
</dbReference>
<dbReference type="NCBIfam" id="NF002114">
    <property type="entry name" value="PRK00951.2-4"/>
    <property type="match status" value="1"/>
</dbReference>
<dbReference type="CDD" id="cd07914">
    <property type="entry name" value="IGPD"/>
    <property type="match status" value="1"/>
</dbReference>
<dbReference type="Pfam" id="PF00475">
    <property type="entry name" value="IGPD"/>
    <property type="match status" value="1"/>
</dbReference>
<dbReference type="GO" id="GO:0004424">
    <property type="term" value="F:imidazoleglycerol-phosphate dehydratase activity"/>
    <property type="evidence" value="ECO:0007669"/>
    <property type="project" value="UniProtKB-UniRule"/>
</dbReference>
<dbReference type="eggNOG" id="COG0131">
    <property type="taxonomic scope" value="Bacteria"/>
</dbReference>
<dbReference type="PANTHER" id="PTHR23133">
    <property type="entry name" value="IMIDAZOLEGLYCEROL-PHOSPHATE DEHYDRATASE HIS7"/>
    <property type="match status" value="1"/>
</dbReference>
<evidence type="ECO:0000256" key="7">
    <source>
        <dbReference type="RuleBase" id="RU000599"/>
    </source>
</evidence>
<comment type="catalytic activity">
    <reaction evidence="6 7">
        <text>D-erythro-1-(imidazol-4-yl)glycerol 3-phosphate = 3-(imidazol-4-yl)-2-oxopropyl phosphate + H2O</text>
        <dbReference type="Rhea" id="RHEA:11040"/>
        <dbReference type="ChEBI" id="CHEBI:15377"/>
        <dbReference type="ChEBI" id="CHEBI:57766"/>
        <dbReference type="ChEBI" id="CHEBI:58278"/>
        <dbReference type="EC" id="4.2.1.19"/>
    </reaction>
</comment>
<evidence type="ECO:0000313" key="9">
    <source>
        <dbReference type="Proteomes" id="UP000000845"/>
    </source>
</evidence>
<comment type="similarity">
    <text evidence="6 7">Belongs to the imidazoleglycerol-phosphate dehydratase family.</text>
</comment>
<evidence type="ECO:0000256" key="2">
    <source>
        <dbReference type="ARBA" id="ARBA00016664"/>
    </source>
</evidence>
<reference evidence="9" key="1">
    <citation type="submission" date="2009-09" db="EMBL/GenBank/DDBJ databases">
        <title>The complete chromosome of Sebaldella termitidis ATCC 33386.</title>
        <authorList>
            <consortium name="US DOE Joint Genome Institute (JGI-PGF)"/>
            <person name="Lucas S."/>
            <person name="Copeland A."/>
            <person name="Lapidus A."/>
            <person name="Glavina del Rio T."/>
            <person name="Dalin E."/>
            <person name="Tice H."/>
            <person name="Bruce D."/>
            <person name="Goodwin L."/>
            <person name="Pitluck S."/>
            <person name="Kyrpides N."/>
            <person name="Mavromatis K."/>
            <person name="Ivanova N."/>
            <person name="Mikhailova N."/>
            <person name="Sims D."/>
            <person name="Meincke L."/>
            <person name="Brettin T."/>
            <person name="Detter J.C."/>
            <person name="Han C."/>
            <person name="Larimer F."/>
            <person name="Land M."/>
            <person name="Hauser L."/>
            <person name="Markowitz V."/>
            <person name="Cheng J.F."/>
            <person name="Hugenholtz P."/>
            <person name="Woyke T."/>
            <person name="Wu D."/>
            <person name="Eisen J.A."/>
        </authorList>
    </citation>
    <scope>NUCLEOTIDE SEQUENCE [LARGE SCALE GENOMIC DNA]</scope>
    <source>
        <strain evidence="9">ATCC 33386 / NCTC 11300</strain>
    </source>
</reference>
<dbReference type="GO" id="GO:0000105">
    <property type="term" value="P:L-histidine biosynthetic process"/>
    <property type="evidence" value="ECO:0007669"/>
    <property type="project" value="UniProtKB-UniRule"/>
</dbReference>
<dbReference type="HOGENOM" id="CLU_044308_2_0_0"/>
<dbReference type="KEGG" id="str:Sterm_2177"/>